<feature type="disulfide bond" description="Redox-active" evidence="18">
    <location>
        <begin position="208"/>
        <end position="330"/>
    </location>
</feature>
<gene>
    <name evidence="18" type="primary">dsbD</name>
    <name evidence="20" type="ORF">SAMN04488052_11012</name>
</gene>
<keyword evidence="10 18" id="KW-1133">Transmembrane helix</keyword>
<feature type="transmembrane region" description="Helical" evidence="18">
    <location>
        <begin position="348"/>
        <end position="369"/>
    </location>
</feature>
<evidence type="ECO:0000256" key="2">
    <source>
        <dbReference type="ARBA" id="ARBA00007241"/>
    </source>
</evidence>
<keyword evidence="6 18" id="KW-0812">Transmembrane</keyword>
<dbReference type="InterPro" id="IPR017937">
    <property type="entry name" value="Thioredoxin_CS"/>
</dbReference>
<comment type="catalytic activity">
    <reaction evidence="17 18">
        <text>[protein]-dithiol + NADP(+) = [protein]-disulfide + NADPH + H(+)</text>
        <dbReference type="Rhea" id="RHEA:18753"/>
        <dbReference type="Rhea" id="RHEA-COMP:10593"/>
        <dbReference type="Rhea" id="RHEA-COMP:10594"/>
        <dbReference type="ChEBI" id="CHEBI:15378"/>
        <dbReference type="ChEBI" id="CHEBI:29950"/>
        <dbReference type="ChEBI" id="CHEBI:50058"/>
        <dbReference type="ChEBI" id="CHEBI:57783"/>
        <dbReference type="ChEBI" id="CHEBI:58349"/>
        <dbReference type="EC" id="1.8.1.8"/>
    </reaction>
</comment>
<dbReference type="STRING" id="406100.SAMN04488052_11012"/>
<dbReference type="EC" id="1.8.1.8" evidence="18"/>
<dbReference type="EMBL" id="FOEG01000010">
    <property type="protein sequence ID" value="SEP10750.1"/>
    <property type="molecule type" value="Genomic_DNA"/>
</dbReference>
<dbReference type="Pfam" id="PF11412">
    <property type="entry name" value="DsbD_N"/>
    <property type="match status" value="1"/>
</dbReference>
<dbReference type="SUPFAM" id="SSF74863">
    <property type="entry name" value="Thiol:disulfide interchange protein DsbD, N-terminal domain (DsbD-alpha)"/>
    <property type="match status" value="1"/>
</dbReference>
<dbReference type="InterPro" id="IPR036249">
    <property type="entry name" value="Thioredoxin-like_sf"/>
</dbReference>
<dbReference type="InterPro" id="IPR028250">
    <property type="entry name" value="DsbDN"/>
</dbReference>
<dbReference type="GO" id="GO:0009055">
    <property type="term" value="F:electron transfer activity"/>
    <property type="evidence" value="ECO:0007669"/>
    <property type="project" value="UniProtKB-UniRule"/>
</dbReference>
<dbReference type="InterPro" id="IPR022910">
    <property type="entry name" value="Thiol_diS_interchange_DbsD"/>
</dbReference>
<evidence type="ECO:0000256" key="6">
    <source>
        <dbReference type="ARBA" id="ARBA00022692"/>
    </source>
</evidence>
<feature type="disulfide bond" description="Redox-active" evidence="18">
    <location>
        <begin position="523"/>
        <end position="526"/>
    </location>
</feature>
<evidence type="ECO:0000256" key="3">
    <source>
        <dbReference type="ARBA" id="ARBA00022448"/>
    </source>
</evidence>
<evidence type="ECO:0000256" key="16">
    <source>
        <dbReference type="ARBA" id="ARBA00047388"/>
    </source>
</evidence>
<evidence type="ECO:0000256" key="11">
    <source>
        <dbReference type="ARBA" id="ARBA00023002"/>
    </source>
</evidence>
<dbReference type="CDD" id="cd02953">
    <property type="entry name" value="DsbDgamma"/>
    <property type="match status" value="1"/>
</dbReference>
<protein>
    <recommendedName>
        <fullName evidence="18">Thiol:disulfide interchange protein DsbD</fullName>
        <ecNumber evidence="18">1.8.1.8</ecNumber>
    </recommendedName>
    <alternativeName>
        <fullName evidence="18">Protein-disulfide reductase</fullName>
        <shortName evidence="18">Disulfide reductase</shortName>
    </alternativeName>
</protein>
<keyword evidence="5 18" id="KW-0997">Cell inner membrane</keyword>
<comment type="function">
    <text evidence="18">Required to facilitate the formation of correct disulfide bonds in some periplasmic proteins and for the assembly of the periplasmic c-type cytochromes. Acts by transferring electrons from cytoplasmic thioredoxin to the periplasm. This transfer involves a cascade of disulfide bond formation and reduction steps.</text>
</comment>
<dbReference type="GO" id="GO:0045454">
    <property type="term" value="P:cell redox homeostasis"/>
    <property type="evidence" value="ECO:0007669"/>
    <property type="project" value="TreeGrafter"/>
</dbReference>
<keyword evidence="11 18" id="KW-0560">Oxidoreductase</keyword>
<evidence type="ECO:0000313" key="20">
    <source>
        <dbReference type="EMBL" id="SEP10750.1"/>
    </source>
</evidence>
<feature type="transmembrane region" description="Helical" evidence="18">
    <location>
        <begin position="413"/>
        <end position="434"/>
    </location>
</feature>
<dbReference type="Pfam" id="PF02683">
    <property type="entry name" value="DsbD_TM"/>
    <property type="match status" value="1"/>
</dbReference>
<evidence type="ECO:0000256" key="13">
    <source>
        <dbReference type="ARBA" id="ARBA00023136"/>
    </source>
</evidence>
<dbReference type="Proteomes" id="UP000199657">
    <property type="component" value="Unassembled WGS sequence"/>
</dbReference>
<dbReference type="InterPro" id="IPR013766">
    <property type="entry name" value="Thioredoxin_domain"/>
</dbReference>
<feature type="transmembrane region" description="Helical" evidence="18">
    <location>
        <begin position="233"/>
        <end position="257"/>
    </location>
</feature>
<keyword evidence="14 18" id="KW-1015">Disulfide bond</keyword>
<keyword evidence="12 18" id="KW-0520">NAD</keyword>
<feature type="transmembrane region" description="Helical" evidence="18">
    <location>
        <begin position="269"/>
        <end position="291"/>
    </location>
</feature>
<comment type="similarity">
    <text evidence="2 18">Belongs to the thioredoxin family. DsbD subfamily.</text>
</comment>
<feature type="transmembrane region" description="Helical" evidence="18">
    <location>
        <begin position="312"/>
        <end position="342"/>
    </location>
</feature>
<evidence type="ECO:0000256" key="8">
    <source>
        <dbReference type="ARBA" id="ARBA00022748"/>
    </source>
</evidence>
<evidence type="ECO:0000256" key="10">
    <source>
        <dbReference type="ARBA" id="ARBA00022989"/>
    </source>
</evidence>
<comment type="catalytic activity">
    <reaction evidence="16 18">
        <text>[protein]-dithiol + NAD(+) = [protein]-disulfide + NADH + H(+)</text>
        <dbReference type="Rhea" id="RHEA:18749"/>
        <dbReference type="Rhea" id="RHEA-COMP:10593"/>
        <dbReference type="Rhea" id="RHEA-COMP:10594"/>
        <dbReference type="ChEBI" id="CHEBI:15378"/>
        <dbReference type="ChEBI" id="CHEBI:29950"/>
        <dbReference type="ChEBI" id="CHEBI:50058"/>
        <dbReference type="ChEBI" id="CHEBI:57540"/>
        <dbReference type="ChEBI" id="CHEBI:57945"/>
        <dbReference type="EC" id="1.8.1.8"/>
    </reaction>
</comment>
<organism evidence="20 21">
    <name type="scientific">Aquisalimonas asiatica</name>
    <dbReference type="NCBI Taxonomy" id="406100"/>
    <lineage>
        <taxon>Bacteria</taxon>
        <taxon>Pseudomonadati</taxon>
        <taxon>Pseudomonadota</taxon>
        <taxon>Gammaproteobacteria</taxon>
        <taxon>Chromatiales</taxon>
        <taxon>Ectothiorhodospiraceae</taxon>
        <taxon>Aquisalimonas</taxon>
    </lineage>
</organism>
<keyword evidence="13 18" id="KW-0472">Membrane</keyword>
<dbReference type="Gene3D" id="2.60.40.1250">
    <property type="entry name" value="Thiol:disulfide interchange protein DsbD, N-terminal domain"/>
    <property type="match status" value="1"/>
</dbReference>
<dbReference type="Gene3D" id="3.40.30.10">
    <property type="entry name" value="Glutaredoxin"/>
    <property type="match status" value="1"/>
</dbReference>
<dbReference type="PROSITE" id="PS00194">
    <property type="entry name" value="THIOREDOXIN_1"/>
    <property type="match status" value="1"/>
</dbReference>
<dbReference type="Pfam" id="PF13098">
    <property type="entry name" value="Thioredoxin_2"/>
    <property type="match status" value="1"/>
</dbReference>
<feature type="transmembrane region" description="Helical" evidence="18">
    <location>
        <begin position="189"/>
        <end position="213"/>
    </location>
</feature>
<evidence type="ECO:0000256" key="12">
    <source>
        <dbReference type="ARBA" id="ARBA00023027"/>
    </source>
</evidence>
<feature type="transmembrane region" description="Helical" evidence="18">
    <location>
        <begin position="390"/>
        <end position="407"/>
    </location>
</feature>
<evidence type="ECO:0000256" key="18">
    <source>
        <dbReference type="HAMAP-Rule" id="MF_00399"/>
    </source>
</evidence>
<proteinExistence type="inferred from homology"/>
<name>A0A1H8V5J7_9GAMM</name>
<dbReference type="GO" id="GO:0005886">
    <property type="term" value="C:plasma membrane"/>
    <property type="evidence" value="ECO:0007669"/>
    <property type="project" value="UniProtKB-SubCell"/>
</dbReference>
<comment type="caution">
    <text evidence="18">Lacks conserved residue(s) required for the propagation of feature annotation.</text>
</comment>
<keyword evidence="3 18" id="KW-0813">Transport</keyword>
<feature type="transmembrane region" description="Helical" evidence="18">
    <location>
        <begin position="446"/>
        <end position="470"/>
    </location>
</feature>
<keyword evidence="7" id="KW-0732">Signal</keyword>
<dbReference type="AlphaFoldDB" id="A0A1H8V5J7"/>
<dbReference type="GO" id="GO:0017004">
    <property type="term" value="P:cytochrome complex assembly"/>
    <property type="evidence" value="ECO:0007669"/>
    <property type="project" value="UniProtKB-UniRule"/>
</dbReference>
<keyword evidence="4 18" id="KW-1003">Cell membrane</keyword>
<keyword evidence="15 18" id="KW-0676">Redox-active center</keyword>
<dbReference type="InterPro" id="IPR035671">
    <property type="entry name" value="DsbD_gamma"/>
</dbReference>
<evidence type="ECO:0000256" key="17">
    <source>
        <dbReference type="ARBA" id="ARBA00047804"/>
    </source>
</evidence>
<sequence>MDPWPESMKRTLLTWLLFILTVAPVAGHAGLSSLFGGSDELLPPEQAFPFSAELVAEDVIVARWDTVEDYYLYKDRFDFEVAGDDNAIAGFELPEGDVIDDPNFGRMEVYHEPVEVYIQLERPAGESLTFTAHYQGCNATTGVCYPPLTSDFSLAGGVSDAGFGAGAGGGGPPAGGGDPLTQLLAGGNLLLILGGFFAAGLLLAFTACMYPLIPILSGIIAGEGERRTGARGFWLSFVFIQATAVTYAIAGAVAGMTGAAIQADLQSPWVLGSFAALFVLLALAMFGLYDIRVPAALQTRLDALSRRQRGGSFIGAGIMGVLSSLIVGACSGPALIAALVFISNTGDALIGGLALFAMGNGMGVPLLLVGTALGKWLPRSGAWMVRVKQLFGVIFLAVALWMIDRFIPGPVTLGLWGVLLVGVAIWLGALDRATGVPGLLHRGRQFVGVLLIIWSVALLLGAASGGSRFWQPLEPLTQGAPPAGETAAGQFRDVDTLDELESAIAEAADRGQGTVVDFYADWCVYCVQLEERTFPAPEVVAALEDKQLLRVDVTAMNNDHRELLQALDVFLPPAVMFYGADGEERREQRIVGFVPPEEFVQRLEAAYGGATSDTGT</sequence>
<keyword evidence="8 18" id="KW-0201">Cytochrome c-type biogenesis</keyword>
<dbReference type="SUPFAM" id="SSF52833">
    <property type="entry name" value="Thioredoxin-like"/>
    <property type="match status" value="1"/>
</dbReference>
<reference evidence="20 21" key="1">
    <citation type="submission" date="2016-10" db="EMBL/GenBank/DDBJ databases">
        <authorList>
            <person name="de Groot N.N."/>
        </authorList>
    </citation>
    <scope>NUCLEOTIDE SEQUENCE [LARGE SCALE GENOMIC DNA]</scope>
    <source>
        <strain evidence="20 21">CGMCC 1.6291</strain>
    </source>
</reference>
<evidence type="ECO:0000256" key="1">
    <source>
        <dbReference type="ARBA" id="ARBA00004429"/>
    </source>
</evidence>
<dbReference type="HAMAP" id="MF_00399">
    <property type="entry name" value="DbsD"/>
    <property type="match status" value="1"/>
</dbReference>
<evidence type="ECO:0000313" key="21">
    <source>
        <dbReference type="Proteomes" id="UP000199657"/>
    </source>
</evidence>
<evidence type="ECO:0000256" key="15">
    <source>
        <dbReference type="ARBA" id="ARBA00023284"/>
    </source>
</evidence>
<dbReference type="PANTHER" id="PTHR32234">
    <property type="entry name" value="THIOL:DISULFIDE INTERCHANGE PROTEIN DSBD"/>
    <property type="match status" value="1"/>
</dbReference>
<accession>A0A1H8V5J7</accession>
<evidence type="ECO:0000256" key="9">
    <source>
        <dbReference type="ARBA" id="ARBA00022982"/>
    </source>
</evidence>
<feature type="domain" description="Thioredoxin" evidence="19">
    <location>
        <begin position="474"/>
        <end position="608"/>
    </location>
</feature>
<evidence type="ECO:0000256" key="14">
    <source>
        <dbReference type="ARBA" id="ARBA00023157"/>
    </source>
</evidence>
<dbReference type="InterPro" id="IPR036929">
    <property type="entry name" value="DsbDN_sf"/>
</dbReference>
<dbReference type="InterPro" id="IPR012336">
    <property type="entry name" value="Thioredoxin-like_fold"/>
</dbReference>
<dbReference type="NCBIfam" id="NF001419">
    <property type="entry name" value="PRK00293.1"/>
    <property type="match status" value="1"/>
</dbReference>
<evidence type="ECO:0000259" key="19">
    <source>
        <dbReference type="PROSITE" id="PS51352"/>
    </source>
</evidence>
<dbReference type="PANTHER" id="PTHR32234:SF0">
    <property type="entry name" value="THIOL:DISULFIDE INTERCHANGE PROTEIN DSBD"/>
    <property type="match status" value="1"/>
</dbReference>
<dbReference type="PROSITE" id="PS51352">
    <property type="entry name" value="THIOREDOXIN_2"/>
    <property type="match status" value="1"/>
</dbReference>
<dbReference type="InterPro" id="IPR003834">
    <property type="entry name" value="Cyt_c_assmbl_TM_dom"/>
</dbReference>
<comment type="subcellular location">
    <subcellularLocation>
        <location evidence="1 18">Cell inner membrane</location>
        <topology evidence="1 18">Multi-pass membrane protein</topology>
    </subcellularLocation>
</comment>
<evidence type="ECO:0000256" key="4">
    <source>
        <dbReference type="ARBA" id="ARBA00022475"/>
    </source>
</evidence>
<keyword evidence="9 18" id="KW-0249">Electron transport</keyword>
<dbReference type="GO" id="GO:0047134">
    <property type="term" value="F:protein-disulfide reductase [NAD(P)H] activity"/>
    <property type="evidence" value="ECO:0007669"/>
    <property type="project" value="UniProtKB-UniRule"/>
</dbReference>
<keyword evidence="21" id="KW-1185">Reference proteome</keyword>
<evidence type="ECO:0000256" key="7">
    <source>
        <dbReference type="ARBA" id="ARBA00022729"/>
    </source>
</evidence>
<evidence type="ECO:0000256" key="5">
    <source>
        <dbReference type="ARBA" id="ARBA00022519"/>
    </source>
</evidence>